<dbReference type="EMBL" id="JAYGHY010000006">
    <property type="protein sequence ID" value="MEA5441553.1"/>
    <property type="molecule type" value="Genomic_DNA"/>
</dbReference>
<dbReference type="Pfam" id="PF04023">
    <property type="entry name" value="FeoA"/>
    <property type="match status" value="1"/>
</dbReference>
<comment type="caution">
    <text evidence="3">The sequence shown here is derived from an EMBL/GenBank/DDBJ whole genome shotgun (WGS) entry which is preliminary data.</text>
</comment>
<dbReference type="SMART" id="SM00899">
    <property type="entry name" value="FeoA"/>
    <property type="match status" value="1"/>
</dbReference>
<dbReference type="Gene3D" id="2.30.30.90">
    <property type="match status" value="1"/>
</dbReference>
<sequence length="78" mass="8567">MVPLSQVPEGARVWVNCLPLHPELQRRLLAMGVRPGVEIEVLRRGKPGGLLHLSCGLMEFMLRGEQAAEMEVSLIPPG</sequence>
<reference evidence="3 4" key="1">
    <citation type="submission" date="2023-12" db="EMBL/GenBank/DDBJ databases">
        <title>Baltic Sea Cyanobacteria.</title>
        <authorList>
            <person name="Delbaje E."/>
            <person name="Fewer D.P."/>
            <person name="Shishido T.K."/>
        </authorList>
    </citation>
    <scope>NUCLEOTIDE SEQUENCE [LARGE SCALE GENOMIC DNA]</scope>
    <source>
        <strain evidence="3 4">UHCC 0281</strain>
    </source>
</reference>
<dbReference type="SUPFAM" id="SSF50037">
    <property type="entry name" value="C-terminal domain of transcriptional repressors"/>
    <property type="match status" value="1"/>
</dbReference>
<evidence type="ECO:0000313" key="4">
    <source>
        <dbReference type="Proteomes" id="UP001302329"/>
    </source>
</evidence>
<evidence type="ECO:0000313" key="3">
    <source>
        <dbReference type="EMBL" id="MEA5441553.1"/>
    </source>
</evidence>
<dbReference type="RefSeq" id="WP_323355682.1">
    <property type="nucleotide sequence ID" value="NZ_JAYGHY010000006.1"/>
</dbReference>
<keyword evidence="1" id="KW-0408">Iron</keyword>
<dbReference type="InterPro" id="IPR007167">
    <property type="entry name" value="Fe-transptr_FeoA-like"/>
</dbReference>
<evidence type="ECO:0000256" key="1">
    <source>
        <dbReference type="ARBA" id="ARBA00023004"/>
    </source>
</evidence>
<name>A0ABU5SSV1_9CYAN</name>
<gene>
    <name evidence="3" type="ORF">VB739_03200</name>
</gene>
<dbReference type="InterPro" id="IPR008988">
    <property type="entry name" value="Transcriptional_repressor_C"/>
</dbReference>
<protein>
    <submittedName>
        <fullName evidence="3">FeoA family protein</fullName>
    </submittedName>
</protein>
<accession>A0ABU5SSV1</accession>
<feature type="domain" description="Ferrous iron transporter FeoA-like" evidence="2">
    <location>
        <begin position="2"/>
        <end position="74"/>
    </location>
</feature>
<evidence type="ECO:0000259" key="2">
    <source>
        <dbReference type="SMART" id="SM00899"/>
    </source>
</evidence>
<proteinExistence type="predicted"/>
<organism evidence="3 4">
    <name type="scientific">Cyanobium gracile UHCC 0281</name>
    <dbReference type="NCBI Taxonomy" id="3110309"/>
    <lineage>
        <taxon>Bacteria</taxon>
        <taxon>Bacillati</taxon>
        <taxon>Cyanobacteriota</taxon>
        <taxon>Cyanophyceae</taxon>
        <taxon>Synechococcales</taxon>
        <taxon>Prochlorococcaceae</taxon>
        <taxon>Cyanobium</taxon>
    </lineage>
</organism>
<dbReference type="Proteomes" id="UP001302329">
    <property type="component" value="Unassembled WGS sequence"/>
</dbReference>
<keyword evidence="4" id="KW-1185">Reference proteome</keyword>
<dbReference type="InterPro" id="IPR038157">
    <property type="entry name" value="FeoA_core_dom"/>
</dbReference>